<protein>
    <submittedName>
        <fullName evidence="6">ABC transporter ATP-binding protein</fullName>
    </submittedName>
</protein>
<sequence>MPSLIEVKGLKKAYKTASGGIFGKKGSFTAVNEIDLSIRKGEILGLIGESGSGKSTVGRLILRLIEPTAGSIFYEGREITHFNHKEMMPYYRKMQIIFQDSTSSFNPRKTIGEQIITPMLRLGAAATRSEAEENAQVLLEKVGLKREHMGRYPHEFSGGQRQRIGIARALALKPEFLVLDEPTSALDVSIQAQILNLLLDLQEEYGLTYLFIGHNLSIIEFFCDRVAVMYKGKLVEVADSTGLYREPYHPVSRMLLDSVLTLDQRALSDNVAEEQANEERNAAGCVFLRKCAYASEACSQSHPPLENVENGRQVACYSPVKDMEVMELVGEG</sequence>
<dbReference type="GO" id="GO:0005524">
    <property type="term" value="F:ATP binding"/>
    <property type="evidence" value="ECO:0007669"/>
    <property type="project" value="UniProtKB-KW"/>
</dbReference>
<comment type="similarity">
    <text evidence="1">Belongs to the ABC transporter superfamily.</text>
</comment>
<dbReference type="InterPro" id="IPR017871">
    <property type="entry name" value="ABC_transporter-like_CS"/>
</dbReference>
<name>A0ABU5ZHS0_9BACL</name>
<dbReference type="RefSeq" id="WP_371753881.1">
    <property type="nucleotide sequence ID" value="NZ_JAYJLD010000010.1"/>
</dbReference>
<dbReference type="CDD" id="cd03257">
    <property type="entry name" value="ABC_NikE_OppD_transporters"/>
    <property type="match status" value="1"/>
</dbReference>
<dbReference type="InterPro" id="IPR050319">
    <property type="entry name" value="ABC_transp_ATP-bind"/>
</dbReference>
<evidence type="ECO:0000313" key="7">
    <source>
        <dbReference type="Proteomes" id="UP001310386"/>
    </source>
</evidence>
<evidence type="ECO:0000259" key="5">
    <source>
        <dbReference type="PROSITE" id="PS50893"/>
    </source>
</evidence>
<evidence type="ECO:0000256" key="2">
    <source>
        <dbReference type="ARBA" id="ARBA00022448"/>
    </source>
</evidence>
<dbReference type="SMART" id="SM00382">
    <property type="entry name" value="AAA"/>
    <property type="match status" value="1"/>
</dbReference>
<dbReference type="PROSITE" id="PS00211">
    <property type="entry name" value="ABC_TRANSPORTER_1"/>
    <property type="match status" value="1"/>
</dbReference>
<evidence type="ECO:0000313" key="6">
    <source>
        <dbReference type="EMBL" id="MEB3101763.1"/>
    </source>
</evidence>
<keyword evidence="7" id="KW-1185">Reference proteome</keyword>
<evidence type="ECO:0000256" key="4">
    <source>
        <dbReference type="ARBA" id="ARBA00022840"/>
    </source>
</evidence>
<proteinExistence type="inferred from homology"/>
<dbReference type="PROSITE" id="PS50893">
    <property type="entry name" value="ABC_TRANSPORTER_2"/>
    <property type="match status" value="1"/>
</dbReference>
<dbReference type="Proteomes" id="UP001310386">
    <property type="component" value="Unassembled WGS sequence"/>
</dbReference>
<organism evidence="6 7">
    <name type="scientific">Ferviditalea candida</name>
    <dbReference type="NCBI Taxonomy" id="3108399"/>
    <lineage>
        <taxon>Bacteria</taxon>
        <taxon>Bacillati</taxon>
        <taxon>Bacillota</taxon>
        <taxon>Bacilli</taxon>
        <taxon>Bacillales</taxon>
        <taxon>Paenibacillaceae</taxon>
        <taxon>Ferviditalea</taxon>
    </lineage>
</organism>
<keyword evidence="4 6" id="KW-0067">ATP-binding</keyword>
<gene>
    <name evidence="6" type="ORF">VF724_08815</name>
</gene>
<dbReference type="InterPro" id="IPR013563">
    <property type="entry name" value="Oligopep_ABC_C"/>
</dbReference>
<dbReference type="Pfam" id="PF00005">
    <property type="entry name" value="ABC_tran"/>
    <property type="match status" value="1"/>
</dbReference>
<dbReference type="SUPFAM" id="SSF52540">
    <property type="entry name" value="P-loop containing nucleoside triphosphate hydrolases"/>
    <property type="match status" value="1"/>
</dbReference>
<dbReference type="InterPro" id="IPR027417">
    <property type="entry name" value="P-loop_NTPase"/>
</dbReference>
<feature type="domain" description="ABC transporter" evidence="5">
    <location>
        <begin position="5"/>
        <end position="256"/>
    </location>
</feature>
<reference evidence="6" key="1">
    <citation type="submission" date="2023-12" db="EMBL/GenBank/DDBJ databases">
        <title>Fervidustalea candida gen. nov., sp. nov., a novel member of the family Paenibacillaceae isolated from a geothermal area.</title>
        <authorList>
            <person name="Li W.-J."/>
            <person name="Jiao J.-Y."/>
            <person name="Chen Y."/>
        </authorList>
    </citation>
    <scope>NUCLEOTIDE SEQUENCE</scope>
    <source>
        <strain evidence="6">SYSU GA230002</strain>
    </source>
</reference>
<keyword evidence="3" id="KW-0547">Nucleotide-binding</keyword>
<evidence type="ECO:0000256" key="1">
    <source>
        <dbReference type="ARBA" id="ARBA00005417"/>
    </source>
</evidence>
<dbReference type="Pfam" id="PF08352">
    <property type="entry name" value="oligo_HPY"/>
    <property type="match status" value="1"/>
</dbReference>
<dbReference type="InterPro" id="IPR003593">
    <property type="entry name" value="AAA+_ATPase"/>
</dbReference>
<dbReference type="PANTHER" id="PTHR43776:SF7">
    <property type="entry name" value="D,D-DIPEPTIDE TRANSPORT ATP-BINDING PROTEIN DDPF-RELATED"/>
    <property type="match status" value="1"/>
</dbReference>
<accession>A0ABU5ZHS0</accession>
<dbReference type="NCBIfam" id="TIGR01727">
    <property type="entry name" value="oligo_HPY"/>
    <property type="match status" value="1"/>
</dbReference>
<dbReference type="Gene3D" id="3.40.50.300">
    <property type="entry name" value="P-loop containing nucleotide triphosphate hydrolases"/>
    <property type="match status" value="1"/>
</dbReference>
<dbReference type="EMBL" id="JAYJLD010000010">
    <property type="protein sequence ID" value="MEB3101763.1"/>
    <property type="molecule type" value="Genomic_DNA"/>
</dbReference>
<evidence type="ECO:0000256" key="3">
    <source>
        <dbReference type="ARBA" id="ARBA00022741"/>
    </source>
</evidence>
<dbReference type="PANTHER" id="PTHR43776">
    <property type="entry name" value="TRANSPORT ATP-BINDING PROTEIN"/>
    <property type="match status" value="1"/>
</dbReference>
<dbReference type="InterPro" id="IPR003439">
    <property type="entry name" value="ABC_transporter-like_ATP-bd"/>
</dbReference>
<comment type="caution">
    <text evidence="6">The sequence shown here is derived from an EMBL/GenBank/DDBJ whole genome shotgun (WGS) entry which is preliminary data.</text>
</comment>
<keyword evidence="2" id="KW-0813">Transport</keyword>